<evidence type="ECO:0000256" key="19">
    <source>
        <dbReference type="ARBA" id="ARBA00045008"/>
    </source>
</evidence>
<evidence type="ECO:0000256" key="20">
    <source>
        <dbReference type="ARBA" id="ARBA00045702"/>
    </source>
</evidence>
<dbReference type="SMART" id="SM00491">
    <property type="entry name" value="HELICc2"/>
    <property type="match status" value="1"/>
</dbReference>
<dbReference type="InterPro" id="IPR006554">
    <property type="entry name" value="Helicase-like_DEXD_c2"/>
</dbReference>
<keyword evidence="15" id="KW-0131">Cell cycle</keyword>
<dbReference type="InterPro" id="IPR013020">
    <property type="entry name" value="Rad3/Chl1-like"/>
</dbReference>
<proteinExistence type="inferred from homology"/>
<accession>A0A0A2VSR5</accession>
<evidence type="ECO:0000256" key="11">
    <source>
        <dbReference type="ARBA" id="ARBA00023004"/>
    </source>
</evidence>
<dbReference type="GO" id="GO:0003677">
    <property type="term" value="F:DNA binding"/>
    <property type="evidence" value="ECO:0007669"/>
    <property type="project" value="InterPro"/>
</dbReference>
<dbReference type="GO" id="GO:0016818">
    <property type="term" value="F:hydrolase activity, acting on acid anhydrides, in phosphorus-containing anhydrides"/>
    <property type="evidence" value="ECO:0007669"/>
    <property type="project" value="InterPro"/>
</dbReference>
<keyword evidence="7" id="KW-0547">Nucleotide-binding</keyword>
<protein>
    <recommendedName>
        <fullName evidence="5">ATP-dependent DNA helicase CHL1</fullName>
        <ecNumber evidence="17">5.6.2.3</ecNumber>
    </recommendedName>
    <alternativeName>
        <fullName evidence="4">ATP-dependent DNA helicase chl1</fullName>
    </alternativeName>
    <alternativeName>
        <fullName evidence="16">Chromosome loss protein 1</fullName>
    </alternativeName>
    <alternativeName>
        <fullName evidence="18 19">DNA 5'-3' helicase CHL1</fullName>
    </alternativeName>
</protein>
<dbReference type="SUPFAM" id="SSF52540">
    <property type="entry name" value="P-loop containing nucleoside triphosphate hydrolases"/>
    <property type="match status" value="1"/>
</dbReference>
<dbReference type="NCBIfam" id="TIGR00604">
    <property type="entry name" value="rad3"/>
    <property type="match status" value="1"/>
</dbReference>
<organism evidence="23 24">
    <name type="scientific">Beauveria bassiana D1-5</name>
    <dbReference type="NCBI Taxonomy" id="1245745"/>
    <lineage>
        <taxon>Eukaryota</taxon>
        <taxon>Fungi</taxon>
        <taxon>Dikarya</taxon>
        <taxon>Ascomycota</taxon>
        <taxon>Pezizomycotina</taxon>
        <taxon>Sordariomycetes</taxon>
        <taxon>Hypocreomycetidae</taxon>
        <taxon>Hypocreales</taxon>
        <taxon>Cordycipitaceae</taxon>
        <taxon>Beauveria</taxon>
    </lineage>
</organism>
<dbReference type="GO" id="GO:0034085">
    <property type="term" value="P:establishment of sister chromatid cohesion"/>
    <property type="evidence" value="ECO:0007669"/>
    <property type="project" value="EnsemblFungi"/>
</dbReference>
<keyword evidence="13" id="KW-0413">Isomerase</keyword>
<dbReference type="Pfam" id="PF13307">
    <property type="entry name" value="Helicase_C_2"/>
    <property type="match status" value="1"/>
</dbReference>
<evidence type="ECO:0000256" key="3">
    <source>
        <dbReference type="ARBA" id="ARBA00008435"/>
    </source>
</evidence>
<evidence type="ECO:0000256" key="7">
    <source>
        <dbReference type="ARBA" id="ARBA00022741"/>
    </source>
</evidence>
<dbReference type="GO" id="GO:0005634">
    <property type="term" value="C:nucleus"/>
    <property type="evidence" value="ECO:0007669"/>
    <property type="project" value="UniProtKB-SubCell"/>
</dbReference>
<dbReference type="PROSITE" id="PS51193">
    <property type="entry name" value="HELICASE_ATP_BIND_2"/>
    <property type="match status" value="1"/>
</dbReference>
<keyword evidence="10" id="KW-0067">ATP-binding</keyword>
<evidence type="ECO:0000256" key="21">
    <source>
        <dbReference type="ARBA" id="ARBA00048954"/>
    </source>
</evidence>
<dbReference type="Proteomes" id="UP000030106">
    <property type="component" value="Unassembled WGS sequence"/>
</dbReference>
<evidence type="ECO:0000256" key="13">
    <source>
        <dbReference type="ARBA" id="ARBA00023235"/>
    </source>
</evidence>
<evidence type="ECO:0000256" key="12">
    <source>
        <dbReference type="ARBA" id="ARBA00023014"/>
    </source>
</evidence>
<evidence type="ECO:0000256" key="18">
    <source>
        <dbReference type="ARBA" id="ARBA00044998"/>
    </source>
</evidence>
<dbReference type="GO" id="GO:0031571">
    <property type="term" value="P:mitotic G1 DNA damage checkpoint signaling"/>
    <property type="evidence" value="ECO:0007669"/>
    <property type="project" value="EnsemblFungi"/>
</dbReference>
<keyword evidence="9 23" id="KW-0347">Helicase</keyword>
<comment type="function">
    <text evidence="20">ATP-dependent DNA helicase important for chromosome transmission and normal cell cycle progression in G(2)/M. May have a role in changing DNA topology to allow the loading of proteins involved in maintaining sister chromatid cohesion in the vicinity of the centromeres. Has a specific role in chromosome segregation during meiosis II.</text>
</comment>
<dbReference type="FunFam" id="3.40.50.300:FF:001372">
    <property type="entry name" value="ATP-dependent DNA helicase chl1"/>
    <property type="match status" value="1"/>
</dbReference>
<dbReference type="InterPro" id="IPR010614">
    <property type="entry name" value="RAD3-like_helicase_DEAD"/>
</dbReference>
<dbReference type="PANTHER" id="PTHR11472:SF41">
    <property type="entry name" value="ATP-DEPENDENT DNA HELICASE DDX11-RELATED"/>
    <property type="match status" value="1"/>
</dbReference>
<evidence type="ECO:0000256" key="6">
    <source>
        <dbReference type="ARBA" id="ARBA00022723"/>
    </source>
</evidence>
<dbReference type="GO" id="GO:0036297">
    <property type="term" value="P:interstrand cross-link repair"/>
    <property type="evidence" value="ECO:0007669"/>
    <property type="project" value="EnsemblFungi"/>
</dbReference>
<dbReference type="HOGENOM" id="CLU_006515_2_0_1"/>
<dbReference type="AlphaFoldDB" id="A0A0A2VSR5"/>
<gene>
    <name evidence="23" type="ORF">BBAD15_g5243</name>
</gene>
<keyword evidence="6" id="KW-0479">Metal-binding</keyword>
<comment type="catalytic activity">
    <reaction evidence="21">
        <text>ATP + H2O = ADP + phosphate + H(+)</text>
        <dbReference type="Rhea" id="RHEA:13065"/>
        <dbReference type="ChEBI" id="CHEBI:15377"/>
        <dbReference type="ChEBI" id="CHEBI:15378"/>
        <dbReference type="ChEBI" id="CHEBI:30616"/>
        <dbReference type="ChEBI" id="CHEBI:43474"/>
        <dbReference type="ChEBI" id="CHEBI:456216"/>
        <dbReference type="EC" id="5.6.2.3"/>
    </reaction>
</comment>
<dbReference type="STRING" id="1245745.A0A0A2VSR5"/>
<dbReference type="GO" id="GO:0045005">
    <property type="term" value="P:DNA-templated DNA replication maintenance of fidelity"/>
    <property type="evidence" value="ECO:0007669"/>
    <property type="project" value="EnsemblFungi"/>
</dbReference>
<dbReference type="InterPro" id="IPR014013">
    <property type="entry name" value="Helic_SF1/SF2_ATP-bd_DinG/Rad3"/>
</dbReference>
<dbReference type="InterPro" id="IPR045028">
    <property type="entry name" value="DinG/Rad3-like"/>
</dbReference>
<evidence type="ECO:0000256" key="4">
    <source>
        <dbReference type="ARBA" id="ARBA00016387"/>
    </source>
</evidence>
<dbReference type="PANTHER" id="PTHR11472">
    <property type="entry name" value="DNA REPAIR DEAD HELICASE RAD3/XP-D SUBFAMILY MEMBER"/>
    <property type="match status" value="1"/>
</dbReference>
<dbReference type="GO" id="GO:0043139">
    <property type="term" value="F:5'-3' DNA helicase activity"/>
    <property type="evidence" value="ECO:0007669"/>
    <property type="project" value="UniProtKB-EC"/>
</dbReference>
<comment type="caution">
    <text evidence="23">The sequence shown here is derived from an EMBL/GenBank/DDBJ whole genome shotgun (WGS) entry which is preliminary data.</text>
</comment>
<dbReference type="GO" id="GO:0000785">
    <property type="term" value="C:chromatin"/>
    <property type="evidence" value="ECO:0007669"/>
    <property type="project" value="EnsemblFungi"/>
</dbReference>
<reference evidence="23 24" key="1">
    <citation type="submission" date="2012-10" db="EMBL/GenBank/DDBJ databases">
        <title>Genome sequencing and analysis of entomopathogenic fungi Beauveria bassiana D1-5.</title>
        <authorList>
            <person name="Li Q."/>
            <person name="Wang L."/>
            <person name="Zhang Z."/>
            <person name="Wang Q."/>
            <person name="Ren J."/>
            <person name="Wang M."/>
            <person name="Xu W."/>
            <person name="Wang J."/>
            <person name="Lu Y."/>
            <person name="Du Q."/>
            <person name="Sun Z."/>
        </authorList>
    </citation>
    <scope>NUCLEOTIDE SEQUENCE [LARGE SCALE GENOMIC DNA]</scope>
    <source>
        <strain evidence="23 24">D1-5</strain>
    </source>
</reference>
<evidence type="ECO:0000256" key="15">
    <source>
        <dbReference type="ARBA" id="ARBA00023306"/>
    </source>
</evidence>
<dbReference type="GO" id="GO:0051536">
    <property type="term" value="F:iron-sulfur cluster binding"/>
    <property type="evidence" value="ECO:0007669"/>
    <property type="project" value="UniProtKB-KW"/>
</dbReference>
<dbReference type="GO" id="GO:0007064">
    <property type="term" value="P:mitotic sister chromatid cohesion"/>
    <property type="evidence" value="ECO:0007669"/>
    <property type="project" value="EnsemblFungi"/>
</dbReference>
<keyword evidence="12" id="KW-0411">Iron-sulfur</keyword>
<sequence>MASDPKMQSIEDGIARIDFHHPFTPYDVQEKFMRTVYQVLETGEGQVGILESPTGTGKSLSLICASLTWLRNHKSSAYRAALDEAKSSFKDEPDWMIDQLLRRKKQELVQTWEDREKRLENARLKEKVREERVRKKRRFEAAVASREVGEDDGEKWMLDDWDGEEGITSQAKDALSGLSKESRDVLERMGLGGPKQQNEESDALEEEIKVRSSSPVMNDLSQFITELRRPKFPASLPEGLSSADAKAQDEPVKLLPLSSRQKLCINPSVSRLKSVQAINDRCAELQQPKSSRKCDFVPRDELLAQTHEFRDTALATIPDIEDLHQLGKSLQVCPYYASRTALPGAEIVTLPYPLLLQKSARDALGIKLEGNVVIVDEAHNIMDAVSNVYAADLKLSDLRRCREMLGIYVRKFGKKLKGVNRVNVGRVGRVVEGLSEYMNTMLNAKHDNGIVDANELTRPKGIDQINMFELIQYIHESKLAYKIEGYASHVDSKQEDGKQHAPKSSTPVLHTFVSFLVALTNLSSEGRIFYQKLSGAQADVQLSYLLLSPTYAFSAIASSARAVILAGGTMSPFEDYKDHLFPALDQSKITTLSCGHVIPSTNLCVRTLAASRAGGPPFEFSYQRRGDEEMIGQLGLAILNMCSIVPDGVVVFFPSYGYLDQVVEVWKKKRAGDAQSTWERLKSKKTILQESKGASSDEVLQKYSEAILGSQAGGGALLLSVVGGKMSEGINFSDRLGRLVAVVGLPYPNVASPDWKAKMEYIEYSTRTRLLERGGITPTEASSRAKQAARDFYENSCMRAVNQSIGRAIRHRGDYAAIVLLDKRYTSERIRKKLPGWIQGGLQMDSQEKGLGGIMGALASFFRGKKVM</sequence>
<dbReference type="EMBL" id="ANFO01000447">
    <property type="protein sequence ID" value="KGQ09412.1"/>
    <property type="molecule type" value="Genomic_DNA"/>
</dbReference>
<evidence type="ECO:0000259" key="22">
    <source>
        <dbReference type="PROSITE" id="PS51193"/>
    </source>
</evidence>
<dbReference type="eggNOG" id="KOG1133">
    <property type="taxonomic scope" value="Eukaryota"/>
</dbReference>
<evidence type="ECO:0000256" key="1">
    <source>
        <dbReference type="ARBA" id="ARBA00001966"/>
    </source>
</evidence>
<evidence type="ECO:0000256" key="16">
    <source>
        <dbReference type="ARBA" id="ARBA00029709"/>
    </source>
</evidence>
<dbReference type="InterPro" id="IPR027417">
    <property type="entry name" value="P-loop_NTPase"/>
</dbReference>
<feature type="domain" description="Helicase ATP-binding" evidence="22">
    <location>
        <begin position="15"/>
        <end position="454"/>
    </location>
</feature>
<evidence type="ECO:0000256" key="5">
    <source>
        <dbReference type="ARBA" id="ARBA00017386"/>
    </source>
</evidence>
<evidence type="ECO:0000256" key="17">
    <source>
        <dbReference type="ARBA" id="ARBA00044969"/>
    </source>
</evidence>
<dbReference type="CDD" id="cd18788">
    <property type="entry name" value="SF2_C_XPD"/>
    <property type="match status" value="1"/>
</dbReference>
<keyword evidence="8" id="KW-0378">Hydrolase</keyword>
<dbReference type="Gene3D" id="3.40.50.300">
    <property type="entry name" value="P-loop containing nucleotide triphosphate hydrolases"/>
    <property type="match status" value="3"/>
</dbReference>
<evidence type="ECO:0000256" key="10">
    <source>
        <dbReference type="ARBA" id="ARBA00022840"/>
    </source>
</evidence>
<dbReference type="GO" id="GO:0035861">
    <property type="term" value="C:site of double-strand break"/>
    <property type="evidence" value="ECO:0007669"/>
    <property type="project" value="EnsemblFungi"/>
</dbReference>
<dbReference type="InterPro" id="IPR006555">
    <property type="entry name" value="ATP-dep_Helicase_C"/>
</dbReference>
<evidence type="ECO:0000256" key="9">
    <source>
        <dbReference type="ARBA" id="ARBA00022806"/>
    </source>
</evidence>
<comment type="similarity">
    <text evidence="3">Belongs to the DEAD box helicase family. DEAH subfamily. DDX11/CHL1 sub-subfamily.</text>
</comment>
<dbReference type="Pfam" id="PF06733">
    <property type="entry name" value="DEAD_2"/>
    <property type="match status" value="1"/>
</dbReference>
<dbReference type="EC" id="5.6.2.3" evidence="17"/>
<keyword evidence="14" id="KW-0539">Nucleus</keyword>
<comment type="subcellular location">
    <subcellularLocation>
        <location evidence="2">Nucleus</location>
    </subcellularLocation>
</comment>
<dbReference type="GO" id="GO:0005524">
    <property type="term" value="F:ATP binding"/>
    <property type="evidence" value="ECO:0007669"/>
    <property type="project" value="UniProtKB-KW"/>
</dbReference>
<name>A0A0A2VSR5_BEABA</name>
<evidence type="ECO:0000313" key="24">
    <source>
        <dbReference type="Proteomes" id="UP000030106"/>
    </source>
</evidence>
<evidence type="ECO:0000256" key="14">
    <source>
        <dbReference type="ARBA" id="ARBA00023242"/>
    </source>
</evidence>
<keyword evidence="11" id="KW-0408">Iron</keyword>
<comment type="cofactor">
    <cofactor evidence="1">
        <name>[4Fe-4S] cluster</name>
        <dbReference type="ChEBI" id="CHEBI:49883"/>
    </cofactor>
</comment>
<dbReference type="OrthoDB" id="267079at2759"/>
<dbReference type="SMART" id="SM00488">
    <property type="entry name" value="DEXDc2"/>
    <property type="match status" value="1"/>
</dbReference>
<dbReference type="GO" id="GO:0046872">
    <property type="term" value="F:metal ion binding"/>
    <property type="evidence" value="ECO:0007669"/>
    <property type="project" value="UniProtKB-KW"/>
</dbReference>
<evidence type="ECO:0000256" key="2">
    <source>
        <dbReference type="ARBA" id="ARBA00004123"/>
    </source>
</evidence>
<evidence type="ECO:0000256" key="8">
    <source>
        <dbReference type="ARBA" id="ARBA00022801"/>
    </source>
</evidence>
<evidence type="ECO:0000313" key="23">
    <source>
        <dbReference type="EMBL" id="KGQ09412.1"/>
    </source>
</evidence>